<name>A0A183GB94_HELPZ</name>
<gene>
    <name evidence="2" type="ORF">HPBE_LOCUS19352</name>
</gene>
<evidence type="ECO:0000313" key="2">
    <source>
        <dbReference type="EMBL" id="VDP14862.1"/>
    </source>
</evidence>
<sequence length="74" mass="8483">MSPIDVTMNDQEESEINDKENQEQVASADCQSVRCEIESEGNSCRVDRWKGRLERTQGTTGTTLRLVRPKQERL</sequence>
<proteinExistence type="predicted"/>
<organism evidence="3 4">
    <name type="scientific">Heligmosomoides polygyrus</name>
    <name type="common">Parasitic roundworm</name>
    <dbReference type="NCBI Taxonomy" id="6339"/>
    <lineage>
        <taxon>Eukaryota</taxon>
        <taxon>Metazoa</taxon>
        <taxon>Ecdysozoa</taxon>
        <taxon>Nematoda</taxon>
        <taxon>Chromadorea</taxon>
        <taxon>Rhabditida</taxon>
        <taxon>Rhabditina</taxon>
        <taxon>Rhabditomorpha</taxon>
        <taxon>Strongyloidea</taxon>
        <taxon>Heligmosomidae</taxon>
        <taxon>Heligmosomoides</taxon>
    </lineage>
</organism>
<reference evidence="2 3" key="1">
    <citation type="submission" date="2018-11" db="EMBL/GenBank/DDBJ databases">
        <authorList>
            <consortium name="Pathogen Informatics"/>
        </authorList>
    </citation>
    <scope>NUCLEOTIDE SEQUENCE [LARGE SCALE GENOMIC DNA]</scope>
</reference>
<dbReference type="AlphaFoldDB" id="A0A183GB94"/>
<dbReference type="EMBL" id="UZAH01031305">
    <property type="protein sequence ID" value="VDP14862.1"/>
    <property type="molecule type" value="Genomic_DNA"/>
</dbReference>
<keyword evidence="3" id="KW-1185">Reference proteome</keyword>
<evidence type="ECO:0000313" key="4">
    <source>
        <dbReference type="WBParaSite" id="HPBE_0001935101-mRNA-1"/>
    </source>
</evidence>
<accession>A0A183GB94</accession>
<feature type="region of interest" description="Disordered" evidence="1">
    <location>
        <begin position="1"/>
        <end position="25"/>
    </location>
</feature>
<dbReference type="Proteomes" id="UP000050761">
    <property type="component" value="Unassembled WGS sequence"/>
</dbReference>
<protein>
    <submittedName>
        <fullName evidence="2 4">Uncharacterized protein</fullName>
    </submittedName>
</protein>
<accession>A0A3P8AKA7</accession>
<dbReference type="WBParaSite" id="HPBE_0001935101-mRNA-1">
    <property type="protein sequence ID" value="HPBE_0001935101-mRNA-1"/>
    <property type="gene ID" value="HPBE_0001935101"/>
</dbReference>
<evidence type="ECO:0000256" key="1">
    <source>
        <dbReference type="SAM" id="MobiDB-lite"/>
    </source>
</evidence>
<reference evidence="4" key="2">
    <citation type="submission" date="2019-09" db="UniProtKB">
        <authorList>
            <consortium name="WormBaseParasite"/>
        </authorList>
    </citation>
    <scope>IDENTIFICATION</scope>
</reference>
<evidence type="ECO:0000313" key="3">
    <source>
        <dbReference type="Proteomes" id="UP000050761"/>
    </source>
</evidence>